<dbReference type="InterPro" id="IPR036388">
    <property type="entry name" value="WH-like_DNA-bd_sf"/>
</dbReference>
<dbReference type="AlphaFoldDB" id="A0A1X9SUN1"/>
<dbReference type="SUPFAM" id="SSF46894">
    <property type="entry name" value="C-terminal effector domain of the bipartite response regulators"/>
    <property type="match status" value="1"/>
</dbReference>
<dbReference type="RefSeq" id="WP_086296682.1">
    <property type="nucleotide sequence ID" value="NZ_CP018789.1"/>
</dbReference>
<gene>
    <name evidence="12" type="ORF">CSUIS_0074</name>
</gene>
<dbReference type="InterPro" id="IPR001789">
    <property type="entry name" value="Sig_transdc_resp-reg_receiver"/>
</dbReference>
<dbReference type="STRING" id="1660073.CSUIS_0074"/>
<evidence type="ECO:0000313" key="13">
    <source>
        <dbReference type="Proteomes" id="UP000194260"/>
    </source>
</evidence>
<sequence length="223" mass="25704">MVYVLEDEKAILDLICYALKSQNIPVKGFSQAKDFYKALRDEIPQILVLDVMLPDADGFEILKDIKSSVKYKDICVLMLTALDSEINKVKGLDLGADDYIAKPFGVMEFLARIRVIFRRKAIKEQNSDISFDGLEFSYKNHIVKIDGKPLELTLKEFELLGFLLQNPNQVFSRDMLLEMIWGYSYDKESRTIDMHIKTLRKKLGNMADIIRTIHGVGYKLIRD</sequence>
<dbReference type="PROSITE" id="PS51755">
    <property type="entry name" value="OMPR_PHOB"/>
    <property type="match status" value="1"/>
</dbReference>
<proteinExistence type="predicted"/>
<evidence type="ECO:0000256" key="3">
    <source>
        <dbReference type="ARBA" id="ARBA00023012"/>
    </source>
</evidence>
<dbReference type="PANTHER" id="PTHR48111">
    <property type="entry name" value="REGULATOR OF RPOS"/>
    <property type="match status" value="1"/>
</dbReference>
<dbReference type="SUPFAM" id="SSF52172">
    <property type="entry name" value="CheY-like"/>
    <property type="match status" value="1"/>
</dbReference>
<protein>
    <recommendedName>
        <fullName evidence="1">Phosphate regulon transcriptional regulatory protein PhoB</fullName>
    </recommendedName>
</protein>
<dbReference type="GO" id="GO:0006355">
    <property type="term" value="P:regulation of DNA-templated transcription"/>
    <property type="evidence" value="ECO:0007669"/>
    <property type="project" value="InterPro"/>
</dbReference>
<dbReference type="GO" id="GO:0005829">
    <property type="term" value="C:cytosol"/>
    <property type="evidence" value="ECO:0007669"/>
    <property type="project" value="TreeGrafter"/>
</dbReference>
<evidence type="ECO:0000256" key="6">
    <source>
        <dbReference type="ARBA" id="ARBA00023163"/>
    </source>
</evidence>
<dbReference type="FunFam" id="1.10.10.10:FF:000018">
    <property type="entry name" value="DNA-binding response regulator ResD"/>
    <property type="match status" value="1"/>
</dbReference>
<evidence type="ECO:0000259" key="10">
    <source>
        <dbReference type="PROSITE" id="PS50110"/>
    </source>
</evidence>
<dbReference type="CDD" id="cd00383">
    <property type="entry name" value="trans_reg_C"/>
    <property type="match status" value="1"/>
</dbReference>
<feature type="domain" description="OmpR/PhoB-type" evidence="11">
    <location>
        <begin position="126"/>
        <end position="222"/>
    </location>
</feature>
<dbReference type="Gene3D" id="6.10.250.690">
    <property type="match status" value="1"/>
</dbReference>
<dbReference type="InterPro" id="IPR011006">
    <property type="entry name" value="CheY-like_superfamily"/>
</dbReference>
<dbReference type="Pfam" id="PF00072">
    <property type="entry name" value="Response_reg"/>
    <property type="match status" value="1"/>
</dbReference>
<dbReference type="EMBL" id="CP018789">
    <property type="protein sequence ID" value="ARQ99930.1"/>
    <property type="molecule type" value="Genomic_DNA"/>
</dbReference>
<dbReference type="InterPro" id="IPR001867">
    <property type="entry name" value="OmpR/PhoB-type_DNA-bd"/>
</dbReference>
<dbReference type="Pfam" id="PF00486">
    <property type="entry name" value="Trans_reg_C"/>
    <property type="match status" value="1"/>
</dbReference>
<dbReference type="KEGG" id="camy:CSUIS_0074"/>
<keyword evidence="3" id="KW-0902">Two-component regulatory system</keyword>
<dbReference type="Gene3D" id="3.40.50.2300">
    <property type="match status" value="1"/>
</dbReference>
<dbReference type="GO" id="GO:0000156">
    <property type="term" value="F:phosphorelay response regulator activity"/>
    <property type="evidence" value="ECO:0007669"/>
    <property type="project" value="TreeGrafter"/>
</dbReference>
<organism evidence="12 13">
    <name type="scientific">Campylobacter porcelli</name>
    <dbReference type="NCBI Taxonomy" id="1660073"/>
    <lineage>
        <taxon>Bacteria</taxon>
        <taxon>Pseudomonadati</taxon>
        <taxon>Campylobacterota</taxon>
        <taxon>Epsilonproteobacteria</taxon>
        <taxon>Campylobacterales</taxon>
        <taxon>Campylobacteraceae</taxon>
        <taxon>Campylobacter</taxon>
    </lineage>
</organism>
<dbReference type="SMART" id="SM00448">
    <property type="entry name" value="REC"/>
    <property type="match status" value="1"/>
</dbReference>
<evidence type="ECO:0000256" key="1">
    <source>
        <dbReference type="ARBA" id="ARBA00013332"/>
    </source>
</evidence>
<dbReference type="InterPro" id="IPR039420">
    <property type="entry name" value="WalR-like"/>
</dbReference>
<evidence type="ECO:0000256" key="4">
    <source>
        <dbReference type="ARBA" id="ARBA00023015"/>
    </source>
</evidence>
<comment type="function">
    <text evidence="7">This protein is a positive regulator for the phosphate regulon. Transcription of this operon is positively regulated by PhoB and PhoR when phosphate is limited.</text>
</comment>
<dbReference type="SMART" id="SM00862">
    <property type="entry name" value="Trans_reg_C"/>
    <property type="match status" value="1"/>
</dbReference>
<dbReference type="InterPro" id="IPR016032">
    <property type="entry name" value="Sig_transdc_resp-reg_C-effctor"/>
</dbReference>
<dbReference type="Proteomes" id="UP000194260">
    <property type="component" value="Chromosome"/>
</dbReference>
<keyword evidence="5 9" id="KW-0238">DNA-binding</keyword>
<dbReference type="Gene3D" id="1.10.10.10">
    <property type="entry name" value="Winged helix-like DNA-binding domain superfamily/Winged helix DNA-binding domain"/>
    <property type="match status" value="1"/>
</dbReference>
<evidence type="ECO:0000259" key="11">
    <source>
        <dbReference type="PROSITE" id="PS51755"/>
    </source>
</evidence>
<name>A0A1X9SUN1_9BACT</name>
<feature type="modified residue" description="4-aspartylphosphate" evidence="8">
    <location>
        <position position="50"/>
    </location>
</feature>
<evidence type="ECO:0000256" key="2">
    <source>
        <dbReference type="ARBA" id="ARBA00022553"/>
    </source>
</evidence>
<reference evidence="13" key="1">
    <citation type="journal article" date="2017" name="Genome Biol. Evol.">
        <title>Comparative Genomic Analysis Identifies a Campylobacter Clade Deficient in Selenium Metabolism.</title>
        <authorList>
            <person name="Miller W.G."/>
            <person name="Yee E."/>
            <person name="Lopes B.S."/>
            <person name="Chapman M.H."/>
            <person name="Huynh S."/>
            <person name="Bono J.L."/>
            <person name="Parker C.T."/>
            <person name="Strachan N.J.C."/>
            <person name="Forbes K.J."/>
        </authorList>
    </citation>
    <scope>NUCLEOTIDE SEQUENCE [LARGE SCALE GENOMIC DNA]</scope>
    <source>
        <strain evidence="13">RM6137</strain>
    </source>
</reference>
<feature type="domain" description="Response regulatory" evidence="10">
    <location>
        <begin position="1"/>
        <end position="117"/>
    </location>
</feature>
<dbReference type="PROSITE" id="PS50110">
    <property type="entry name" value="RESPONSE_REGULATORY"/>
    <property type="match status" value="1"/>
</dbReference>
<feature type="DNA-binding region" description="OmpR/PhoB-type" evidence="9">
    <location>
        <begin position="126"/>
        <end position="222"/>
    </location>
</feature>
<evidence type="ECO:0000256" key="9">
    <source>
        <dbReference type="PROSITE-ProRule" id="PRU01091"/>
    </source>
</evidence>
<evidence type="ECO:0000256" key="8">
    <source>
        <dbReference type="PROSITE-ProRule" id="PRU00169"/>
    </source>
</evidence>
<evidence type="ECO:0000256" key="7">
    <source>
        <dbReference type="ARBA" id="ARBA00024735"/>
    </source>
</evidence>
<keyword evidence="4" id="KW-0805">Transcription regulation</keyword>
<dbReference type="GO" id="GO:0000976">
    <property type="term" value="F:transcription cis-regulatory region binding"/>
    <property type="evidence" value="ECO:0007669"/>
    <property type="project" value="TreeGrafter"/>
</dbReference>
<evidence type="ECO:0000256" key="5">
    <source>
        <dbReference type="ARBA" id="ARBA00023125"/>
    </source>
</evidence>
<accession>A0A1X9SUN1</accession>
<keyword evidence="2 8" id="KW-0597">Phosphoprotein</keyword>
<dbReference type="PANTHER" id="PTHR48111:SF1">
    <property type="entry name" value="TWO-COMPONENT RESPONSE REGULATOR ORR33"/>
    <property type="match status" value="1"/>
</dbReference>
<evidence type="ECO:0000313" key="12">
    <source>
        <dbReference type="EMBL" id="ARQ99930.1"/>
    </source>
</evidence>
<dbReference type="GO" id="GO:0032993">
    <property type="term" value="C:protein-DNA complex"/>
    <property type="evidence" value="ECO:0007669"/>
    <property type="project" value="TreeGrafter"/>
</dbReference>
<keyword evidence="6" id="KW-0804">Transcription</keyword>